<keyword evidence="2 4" id="KW-0238">DNA-binding</keyword>
<sequence length="217" mass="24062">MAASGSADRALSGSLAGLRERKKQRTRIALIDAAADLFLAKGYETTTIDEIVAAVNVSQRTFFRYFAAKEDVVIDVMGDYDQLMLDGLAARPPGERPFTALFQSLRLVLQTIAESGPDETERFRKLQQLVETTPALLAARMARYSEVEKVHADVIARRLGMDPETDLRPHLIVAAHFGAVRVAFEDCAKHEIWDPRTVAARVEETVDLAHTALRELV</sequence>
<evidence type="ECO:0000256" key="3">
    <source>
        <dbReference type="ARBA" id="ARBA00023163"/>
    </source>
</evidence>
<name>A0A939PAR2_9ACTN</name>
<comment type="caution">
    <text evidence="6">The sequence shown here is derived from an EMBL/GenBank/DDBJ whole genome shotgun (WGS) entry which is preliminary data.</text>
</comment>
<keyword evidence="1" id="KW-0805">Transcription regulation</keyword>
<dbReference type="PANTHER" id="PTHR30055:SF238">
    <property type="entry name" value="MYCOFACTOCIN BIOSYNTHESIS TRANSCRIPTIONAL REGULATOR MFTR-RELATED"/>
    <property type="match status" value="1"/>
</dbReference>
<evidence type="ECO:0000256" key="1">
    <source>
        <dbReference type="ARBA" id="ARBA00023015"/>
    </source>
</evidence>
<protein>
    <submittedName>
        <fullName evidence="6">TetR family transcriptional regulator</fullName>
    </submittedName>
</protein>
<dbReference type="Gene3D" id="1.10.357.10">
    <property type="entry name" value="Tetracycline Repressor, domain 2"/>
    <property type="match status" value="1"/>
</dbReference>
<accession>A0A939PAR2</accession>
<keyword evidence="3" id="KW-0804">Transcription</keyword>
<evidence type="ECO:0000313" key="6">
    <source>
        <dbReference type="EMBL" id="MBO2445834.1"/>
    </source>
</evidence>
<organism evidence="6 7">
    <name type="scientific">Actinomadura barringtoniae</name>
    <dbReference type="NCBI Taxonomy" id="1427535"/>
    <lineage>
        <taxon>Bacteria</taxon>
        <taxon>Bacillati</taxon>
        <taxon>Actinomycetota</taxon>
        <taxon>Actinomycetes</taxon>
        <taxon>Streptosporangiales</taxon>
        <taxon>Thermomonosporaceae</taxon>
        <taxon>Actinomadura</taxon>
    </lineage>
</organism>
<evidence type="ECO:0000256" key="4">
    <source>
        <dbReference type="PROSITE-ProRule" id="PRU00335"/>
    </source>
</evidence>
<evidence type="ECO:0000259" key="5">
    <source>
        <dbReference type="PROSITE" id="PS50977"/>
    </source>
</evidence>
<evidence type="ECO:0000313" key="7">
    <source>
        <dbReference type="Proteomes" id="UP000669179"/>
    </source>
</evidence>
<dbReference type="PROSITE" id="PS50977">
    <property type="entry name" value="HTH_TETR_2"/>
    <property type="match status" value="1"/>
</dbReference>
<dbReference type="InterPro" id="IPR050109">
    <property type="entry name" value="HTH-type_TetR-like_transc_reg"/>
</dbReference>
<dbReference type="RefSeq" id="WP_208253425.1">
    <property type="nucleotide sequence ID" value="NZ_JAGEOJ010000001.1"/>
</dbReference>
<dbReference type="InterPro" id="IPR001647">
    <property type="entry name" value="HTH_TetR"/>
</dbReference>
<dbReference type="GO" id="GO:0000976">
    <property type="term" value="F:transcription cis-regulatory region binding"/>
    <property type="evidence" value="ECO:0007669"/>
    <property type="project" value="TreeGrafter"/>
</dbReference>
<dbReference type="AlphaFoldDB" id="A0A939PAR2"/>
<dbReference type="EMBL" id="JAGEOJ010000001">
    <property type="protein sequence ID" value="MBO2445834.1"/>
    <property type="molecule type" value="Genomic_DNA"/>
</dbReference>
<dbReference type="PRINTS" id="PR00455">
    <property type="entry name" value="HTHTETR"/>
</dbReference>
<dbReference type="InterPro" id="IPR041347">
    <property type="entry name" value="MftR_C"/>
</dbReference>
<dbReference type="PROSITE" id="PS01081">
    <property type="entry name" value="HTH_TETR_1"/>
    <property type="match status" value="1"/>
</dbReference>
<reference evidence="6" key="1">
    <citation type="submission" date="2021-03" db="EMBL/GenBank/DDBJ databases">
        <authorList>
            <person name="Kanchanasin P."/>
            <person name="Saeng-In P."/>
            <person name="Phongsopitanun W."/>
            <person name="Yuki M."/>
            <person name="Kudo T."/>
            <person name="Ohkuma M."/>
            <person name="Tanasupawat S."/>
        </authorList>
    </citation>
    <scope>NUCLEOTIDE SEQUENCE</scope>
    <source>
        <strain evidence="6">GKU 128</strain>
    </source>
</reference>
<proteinExistence type="predicted"/>
<dbReference type="Gene3D" id="1.10.10.60">
    <property type="entry name" value="Homeodomain-like"/>
    <property type="match status" value="1"/>
</dbReference>
<dbReference type="PANTHER" id="PTHR30055">
    <property type="entry name" value="HTH-TYPE TRANSCRIPTIONAL REGULATOR RUTR"/>
    <property type="match status" value="1"/>
</dbReference>
<dbReference type="InterPro" id="IPR009057">
    <property type="entry name" value="Homeodomain-like_sf"/>
</dbReference>
<dbReference type="Pfam" id="PF00440">
    <property type="entry name" value="TetR_N"/>
    <property type="match status" value="1"/>
</dbReference>
<feature type="DNA-binding region" description="H-T-H motif" evidence="4">
    <location>
        <begin position="47"/>
        <end position="66"/>
    </location>
</feature>
<gene>
    <name evidence="6" type="ORF">J4573_01905</name>
</gene>
<dbReference type="InterPro" id="IPR023772">
    <property type="entry name" value="DNA-bd_HTH_TetR-type_CS"/>
</dbReference>
<dbReference type="Proteomes" id="UP000669179">
    <property type="component" value="Unassembled WGS sequence"/>
</dbReference>
<dbReference type="Pfam" id="PF17754">
    <property type="entry name" value="TetR_C_14"/>
    <property type="match status" value="1"/>
</dbReference>
<dbReference type="SUPFAM" id="SSF46689">
    <property type="entry name" value="Homeodomain-like"/>
    <property type="match status" value="1"/>
</dbReference>
<evidence type="ECO:0000256" key="2">
    <source>
        <dbReference type="ARBA" id="ARBA00023125"/>
    </source>
</evidence>
<keyword evidence="7" id="KW-1185">Reference proteome</keyword>
<dbReference type="GO" id="GO:0003700">
    <property type="term" value="F:DNA-binding transcription factor activity"/>
    <property type="evidence" value="ECO:0007669"/>
    <property type="project" value="TreeGrafter"/>
</dbReference>
<feature type="domain" description="HTH tetR-type" evidence="5">
    <location>
        <begin position="24"/>
        <end position="84"/>
    </location>
</feature>